<dbReference type="SUPFAM" id="SSF52172">
    <property type="entry name" value="CheY-like"/>
    <property type="match status" value="1"/>
</dbReference>
<dbReference type="GO" id="GO:0005829">
    <property type="term" value="C:cytosol"/>
    <property type="evidence" value="ECO:0007669"/>
    <property type="project" value="TreeGrafter"/>
</dbReference>
<evidence type="ECO:0000256" key="1">
    <source>
        <dbReference type="ARBA" id="ARBA00023125"/>
    </source>
</evidence>
<dbReference type="Gene3D" id="1.10.10.10">
    <property type="entry name" value="Winged helix-like DNA-binding domain superfamily/Winged helix DNA-binding domain"/>
    <property type="match status" value="1"/>
</dbReference>
<dbReference type="Gene3D" id="6.10.250.690">
    <property type="match status" value="1"/>
</dbReference>
<feature type="DNA-binding region" description="OmpR/PhoB-type" evidence="3">
    <location>
        <begin position="132"/>
        <end position="231"/>
    </location>
</feature>
<dbReference type="GO" id="GO:0000156">
    <property type="term" value="F:phosphorelay response regulator activity"/>
    <property type="evidence" value="ECO:0007669"/>
    <property type="project" value="TreeGrafter"/>
</dbReference>
<dbReference type="Pfam" id="PF00072">
    <property type="entry name" value="Response_reg"/>
    <property type="match status" value="1"/>
</dbReference>
<sequence>MSNNEQFKILIIEDEKPIQRFLSILTSGHGYDVKSADNGKDGLWHVVNWKPNLILLDLGLPDTDGLDFTRQLRTWTETPIIVISARDKESEKVQALDVGANDYLTKPFGSEELLARIRVALRWVTSSEQQDITEYRFGNITIDLVMQQITRDDELLHVTPTEYKIVTLLAKNMGKVLTHKQILKDVWGDNYSEHSHYVRVHVAQLRHKIEAVPAQPKYLITETGVGYRLLSDH</sequence>
<dbReference type="CDD" id="cd17620">
    <property type="entry name" value="REC_OmpR_KdpE-like"/>
    <property type="match status" value="1"/>
</dbReference>
<dbReference type="Gene3D" id="3.40.50.2300">
    <property type="match status" value="1"/>
</dbReference>
<organism evidence="6 7">
    <name type="scientific">Photobacterium profundum 3TCK</name>
    <dbReference type="NCBI Taxonomy" id="314280"/>
    <lineage>
        <taxon>Bacteria</taxon>
        <taxon>Pseudomonadati</taxon>
        <taxon>Pseudomonadota</taxon>
        <taxon>Gammaproteobacteria</taxon>
        <taxon>Vibrionales</taxon>
        <taxon>Vibrionaceae</taxon>
        <taxon>Photobacterium</taxon>
    </lineage>
</organism>
<dbReference type="InterPro" id="IPR011006">
    <property type="entry name" value="CheY-like_superfamily"/>
</dbReference>
<name>Q1Z633_9GAMM</name>
<dbReference type="HOGENOM" id="CLU_000445_30_8_6"/>
<protein>
    <submittedName>
        <fullName evidence="6">DNA-binding response regulator</fullName>
    </submittedName>
</protein>
<dbReference type="InterPro" id="IPR039420">
    <property type="entry name" value="WalR-like"/>
</dbReference>
<reference evidence="6 7" key="1">
    <citation type="submission" date="2006-03" db="EMBL/GenBank/DDBJ databases">
        <authorList>
            <person name="Bartlett D.H."/>
            <person name="Valle G."/>
            <person name="Lauro F.M."/>
            <person name="Vezzi A."/>
            <person name="Simonato F."/>
            <person name="Eloe E."/>
            <person name="Vitulo N."/>
            <person name="Stratton T.K."/>
            <person name="D'angelo M."/>
            <person name="Ferriera S."/>
            <person name="Johnson J."/>
            <person name="Kravitz S."/>
            <person name="Beeson K."/>
            <person name="Sutton G."/>
            <person name="Rogers Y."/>
            <person name="Friedman R."/>
            <person name="Frazier M."/>
            <person name="Venter J.C."/>
        </authorList>
    </citation>
    <scope>NUCLEOTIDE SEQUENCE [LARGE SCALE GENOMIC DNA]</scope>
    <source>
        <strain evidence="6 7">3TCK</strain>
    </source>
</reference>
<dbReference type="InterPro" id="IPR036388">
    <property type="entry name" value="WH-like_DNA-bd_sf"/>
</dbReference>
<dbReference type="Pfam" id="PF00486">
    <property type="entry name" value="Trans_reg_C"/>
    <property type="match status" value="1"/>
</dbReference>
<dbReference type="PANTHER" id="PTHR48111">
    <property type="entry name" value="REGULATOR OF RPOS"/>
    <property type="match status" value="1"/>
</dbReference>
<feature type="modified residue" description="4-aspartylphosphate" evidence="2">
    <location>
        <position position="57"/>
    </location>
</feature>
<dbReference type="PROSITE" id="PS50110">
    <property type="entry name" value="RESPONSE_REGULATORY"/>
    <property type="match status" value="1"/>
</dbReference>
<dbReference type="GO" id="GO:0000976">
    <property type="term" value="F:transcription cis-regulatory region binding"/>
    <property type="evidence" value="ECO:0007669"/>
    <property type="project" value="TreeGrafter"/>
</dbReference>
<evidence type="ECO:0000256" key="3">
    <source>
        <dbReference type="PROSITE-ProRule" id="PRU01091"/>
    </source>
</evidence>
<dbReference type="OrthoDB" id="9802426at2"/>
<dbReference type="GO" id="GO:0032993">
    <property type="term" value="C:protein-DNA complex"/>
    <property type="evidence" value="ECO:0007669"/>
    <property type="project" value="TreeGrafter"/>
</dbReference>
<dbReference type="EMBL" id="AAPH01000007">
    <property type="protein sequence ID" value="EAS44011.1"/>
    <property type="molecule type" value="Genomic_DNA"/>
</dbReference>
<dbReference type="FunFam" id="1.10.10.10:FF:000210">
    <property type="entry name" value="Winged-helix transcriptional response regulator KdpE"/>
    <property type="match status" value="1"/>
</dbReference>
<dbReference type="SMART" id="SM00448">
    <property type="entry name" value="REC"/>
    <property type="match status" value="1"/>
</dbReference>
<evidence type="ECO:0000313" key="6">
    <source>
        <dbReference type="EMBL" id="EAS44011.1"/>
    </source>
</evidence>
<accession>Q1Z633</accession>
<dbReference type="InterPro" id="IPR001789">
    <property type="entry name" value="Sig_transdc_resp-reg_receiver"/>
</dbReference>
<dbReference type="GO" id="GO:0006355">
    <property type="term" value="P:regulation of DNA-templated transcription"/>
    <property type="evidence" value="ECO:0007669"/>
    <property type="project" value="InterPro"/>
</dbReference>
<comment type="caution">
    <text evidence="6">The sequence shown here is derived from an EMBL/GenBank/DDBJ whole genome shotgun (WGS) entry which is preliminary data.</text>
</comment>
<keyword evidence="2" id="KW-0597">Phosphoprotein</keyword>
<evidence type="ECO:0000256" key="2">
    <source>
        <dbReference type="PROSITE-ProRule" id="PRU00169"/>
    </source>
</evidence>
<dbReference type="RefSeq" id="WP_006230526.1">
    <property type="nucleotide sequence ID" value="NZ_CH724134.1"/>
</dbReference>
<dbReference type="CDD" id="cd00383">
    <property type="entry name" value="trans_reg_C"/>
    <property type="match status" value="1"/>
</dbReference>
<keyword evidence="1 3" id="KW-0238">DNA-binding</keyword>
<evidence type="ECO:0000259" key="4">
    <source>
        <dbReference type="PROSITE" id="PS50110"/>
    </source>
</evidence>
<gene>
    <name evidence="6" type="ORF">P3TCK_12521</name>
</gene>
<evidence type="ECO:0000313" key="7">
    <source>
        <dbReference type="Proteomes" id="UP000003789"/>
    </source>
</evidence>
<dbReference type="PANTHER" id="PTHR48111:SF50">
    <property type="entry name" value="KDP OPERON TRANSCRIPTIONAL REGULATORY PROTEIN KDPE"/>
    <property type="match status" value="1"/>
</dbReference>
<dbReference type="AlphaFoldDB" id="Q1Z633"/>
<feature type="domain" description="Response regulatory" evidence="4">
    <location>
        <begin position="8"/>
        <end position="121"/>
    </location>
</feature>
<dbReference type="Proteomes" id="UP000003789">
    <property type="component" value="Unassembled WGS sequence"/>
</dbReference>
<feature type="domain" description="OmpR/PhoB-type" evidence="5">
    <location>
        <begin position="132"/>
        <end position="231"/>
    </location>
</feature>
<dbReference type="InterPro" id="IPR001867">
    <property type="entry name" value="OmpR/PhoB-type_DNA-bd"/>
</dbReference>
<proteinExistence type="predicted"/>
<dbReference type="PROSITE" id="PS51755">
    <property type="entry name" value="OMPR_PHOB"/>
    <property type="match status" value="1"/>
</dbReference>
<evidence type="ECO:0000259" key="5">
    <source>
        <dbReference type="PROSITE" id="PS51755"/>
    </source>
</evidence>
<dbReference type="SMART" id="SM00862">
    <property type="entry name" value="Trans_reg_C"/>
    <property type="match status" value="1"/>
</dbReference>